<accession>A0A9Q0FTP3</accession>
<evidence type="ECO:0000256" key="1">
    <source>
        <dbReference type="SAM" id="MobiDB-lite"/>
    </source>
</evidence>
<feature type="transmembrane region" description="Helical" evidence="2">
    <location>
        <begin position="28"/>
        <end position="49"/>
    </location>
</feature>
<dbReference type="Pfam" id="PF20206">
    <property type="entry name" value="Tra1_ring"/>
    <property type="match status" value="2"/>
</dbReference>
<dbReference type="InterPro" id="IPR046805">
    <property type="entry name" value="Tra1_ring"/>
</dbReference>
<feature type="transmembrane region" description="Helical" evidence="2">
    <location>
        <begin position="55"/>
        <end position="72"/>
    </location>
</feature>
<keyword evidence="2" id="KW-0472">Membrane</keyword>
<keyword evidence="2" id="KW-0812">Transmembrane</keyword>
<dbReference type="GO" id="GO:0035267">
    <property type="term" value="C:NuA4 histone acetyltransferase complex"/>
    <property type="evidence" value="ECO:0007669"/>
    <property type="project" value="TreeGrafter"/>
</dbReference>
<dbReference type="InterPro" id="IPR016024">
    <property type="entry name" value="ARM-type_fold"/>
</dbReference>
<gene>
    <name evidence="3" type="ORF">Tsubulata_032331</name>
</gene>
<feature type="region of interest" description="Disordered" evidence="1">
    <location>
        <begin position="751"/>
        <end position="770"/>
    </location>
</feature>
<comment type="caution">
    <text evidence="3">The sequence shown here is derived from an EMBL/GenBank/DDBJ whole genome shotgun (WGS) entry which is preliminary data.</text>
</comment>
<evidence type="ECO:0000313" key="4">
    <source>
        <dbReference type="Proteomes" id="UP001141552"/>
    </source>
</evidence>
<dbReference type="AlphaFoldDB" id="A0A9Q0FTP3"/>
<evidence type="ECO:0000313" key="3">
    <source>
        <dbReference type="EMBL" id="KAJ4837648.1"/>
    </source>
</evidence>
<reference evidence="3" key="2">
    <citation type="journal article" date="2023" name="Plants (Basel)">
        <title>Annotation of the Turnera subulata (Passifloraceae) Draft Genome Reveals the S-Locus Evolved after the Divergence of Turneroideae from Passifloroideae in a Stepwise Manner.</title>
        <authorList>
            <person name="Henning P.M."/>
            <person name="Roalson E.H."/>
            <person name="Mir W."/>
            <person name="McCubbin A.G."/>
            <person name="Shore J.S."/>
        </authorList>
    </citation>
    <scope>NUCLEOTIDE SEQUENCE</scope>
    <source>
        <strain evidence="3">F60SS</strain>
    </source>
</reference>
<protein>
    <submittedName>
        <fullName evidence="3">Uncharacterized protein</fullName>
    </submittedName>
</protein>
<name>A0A9Q0FTP3_9ROSI</name>
<reference evidence="3" key="1">
    <citation type="submission" date="2022-02" db="EMBL/GenBank/DDBJ databases">
        <authorList>
            <person name="Henning P.M."/>
            <person name="McCubbin A.G."/>
            <person name="Shore J.S."/>
        </authorList>
    </citation>
    <scope>NUCLEOTIDE SEQUENCE</scope>
    <source>
        <strain evidence="3">F60SS</strain>
        <tissue evidence="3">Leaves</tissue>
    </source>
</reference>
<dbReference type="PANTHER" id="PTHR11139:SF1">
    <property type="entry name" value="TRANSFORMATION_TRANSCRIPTION DOMAIN-ASSOCIATED PROTEIN"/>
    <property type="match status" value="1"/>
</dbReference>
<dbReference type="GO" id="GO:0006355">
    <property type="term" value="P:regulation of DNA-templated transcription"/>
    <property type="evidence" value="ECO:0007669"/>
    <property type="project" value="TreeGrafter"/>
</dbReference>
<keyword evidence="2" id="KW-1133">Transmembrane helix</keyword>
<dbReference type="InterPro" id="IPR050517">
    <property type="entry name" value="DDR_Repair_Kinase"/>
</dbReference>
<dbReference type="PANTHER" id="PTHR11139">
    <property type="entry name" value="ATAXIA TELANGIECTASIA MUTATED ATM -RELATED"/>
    <property type="match status" value="1"/>
</dbReference>
<evidence type="ECO:0000256" key="2">
    <source>
        <dbReference type="SAM" id="Phobius"/>
    </source>
</evidence>
<dbReference type="Proteomes" id="UP001141552">
    <property type="component" value="Unassembled WGS sequence"/>
</dbReference>
<organism evidence="3 4">
    <name type="scientific">Turnera subulata</name>
    <dbReference type="NCBI Taxonomy" id="218843"/>
    <lineage>
        <taxon>Eukaryota</taxon>
        <taxon>Viridiplantae</taxon>
        <taxon>Streptophyta</taxon>
        <taxon>Embryophyta</taxon>
        <taxon>Tracheophyta</taxon>
        <taxon>Spermatophyta</taxon>
        <taxon>Magnoliopsida</taxon>
        <taxon>eudicotyledons</taxon>
        <taxon>Gunneridae</taxon>
        <taxon>Pentapetalae</taxon>
        <taxon>rosids</taxon>
        <taxon>fabids</taxon>
        <taxon>Malpighiales</taxon>
        <taxon>Passifloraceae</taxon>
        <taxon>Turnera</taxon>
    </lineage>
</organism>
<dbReference type="GO" id="GO:0000124">
    <property type="term" value="C:SAGA complex"/>
    <property type="evidence" value="ECO:0007669"/>
    <property type="project" value="TreeGrafter"/>
</dbReference>
<feature type="transmembrane region" description="Helical" evidence="2">
    <location>
        <begin position="182"/>
        <end position="204"/>
    </location>
</feature>
<proteinExistence type="predicted"/>
<feature type="transmembrane region" description="Helical" evidence="2">
    <location>
        <begin position="120"/>
        <end position="141"/>
    </location>
</feature>
<keyword evidence="4" id="KW-1185">Reference proteome</keyword>
<dbReference type="SUPFAM" id="SSF48371">
    <property type="entry name" value="ARM repeat"/>
    <property type="match status" value="1"/>
</dbReference>
<dbReference type="GO" id="GO:0006281">
    <property type="term" value="P:DNA repair"/>
    <property type="evidence" value="ECO:0007669"/>
    <property type="project" value="TreeGrafter"/>
</dbReference>
<dbReference type="EMBL" id="JAKUCV010003771">
    <property type="protein sequence ID" value="KAJ4837648.1"/>
    <property type="molecule type" value="Genomic_DNA"/>
</dbReference>
<dbReference type="OrthoDB" id="1937650at2759"/>
<sequence>MDEFDLEIGQQLPGVAVAPGPPLQMSKIFFMLCCAISWSWGFTIAAAAVLLPPNLVPWTFFFLVFALMVLLIKVEAPTVHLIGNTLGRYATDVVLAPCFGSMTKSWFNFIIKDLDHEQELWVGIASMVACGTVCLFLLFGGRDECRRVVVVVGLLHLTQLPIYGILNRDNINKWLIAKERMLYLFGITATAIVNLVAISGTHHFCPCAVEQQTNLGLTTRHQSISKTMPKELLQSSLRPILVNLAHNKNLSMPLLQGLARLLELLSSWLNVALGGKLLEHLKKRLEPEKLAQNMKSWKAGEEPKIAAVIIELFHLLPHAASKFLDELVTLTIGLEGALPPGQVYGEINSPYRLPLTKFLNRYAALAVDYFLARLSDQKYFRRFMYIIRSDAGRPLRDELAISPPKILASAFPEFLPKSDVAMTPGSSTLPAALLGEEGLVAPSENSSLQSVPPSATLDAYFQGLALVKTLVKLIPSWLQNNRPVFDTLVLVWKSPMRISRLQKEQELNLVQVKESKWLAKCFLNYLRHDKTEVNVVFDILSIFLFHSRIDCTFLKEFYIIELGHDHLVVVMQMLILPMLAHAFQNGQSWVVVDPGIIKTIVDKLLDPPEEVSADYDEPLRIELLHLATLLLKYLQNDLVNHRKELIKFGWNHLKREDSASKQWAFVNVCHFLESYQAPEKIILQVFVALLRTCQPDNELLVKQALDILMPALPWRLALGARMPIWIRYTKKILVDEGCNYTDLTGQASDGFNSGSAGADPKGGGGGDRRVVGDREEIKLGYVDGGGGARICSGGRVARICSDDGQFFC</sequence>
<dbReference type="GO" id="GO:0005634">
    <property type="term" value="C:nucleus"/>
    <property type="evidence" value="ECO:0007669"/>
    <property type="project" value="TreeGrafter"/>
</dbReference>